<comment type="catalytic activity">
    <reaction evidence="10">
        <text>a cytidine in rRNA + S-adenosyl-L-methionine = a 5-methylcytidine in rRNA + S-adenosyl-L-homocysteine + H(+)</text>
        <dbReference type="Rhea" id="RHEA:61484"/>
        <dbReference type="Rhea" id="RHEA-COMP:15836"/>
        <dbReference type="Rhea" id="RHEA-COMP:15837"/>
        <dbReference type="ChEBI" id="CHEBI:15378"/>
        <dbReference type="ChEBI" id="CHEBI:57856"/>
        <dbReference type="ChEBI" id="CHEBI:59789"/>
        <dbReference type="ChEBI" id="CHEBI:74483"/>
        <dbReference type="ChEBI" id="CHEBI:82748"/>
    </reaction>
</comment>
<sequence length="495" mass="56303">MSRTTICNSQLYKLLTSNKFISFQQMCHRRSKKKMAFQSNPKSNTQHALNHFDMYYSNYYKELWPSIRISLLSQQKYCALVNHCDEGTTFKAESILSDLGAEDFIQTAVDMSTDLKTAHSQSIETGSLHTEKNKFIVSDDSHKDNIQPSHRSDSIVFSSNNDPIDEKNTSLYDFMPTNKVYTQREFLHQELARQNTFEDTDFPVNVITEDIPRIPDTLKAYCYKRGNIDLFPEPSISRRNSKLGYYMMDAASMLPVIALDVNLCHIYISGYYMMDAASMLPVIALDVQDNDNVLDMCSAPGGKMLTMLQYPHSGTLLCNDSSKSRLQRLTRTLHSYGNQNMIDKVTVNQDDGGTLNEPSYEKVLVDVPCTNDRHSTLEDDNNIFKPGRMKERLQIPALQKHLLLSGIMSCVPGGSVVYSTCSLSPGQNDGVIQATLEHLWKETNIDISVVDLSYMQTLFKDTFNFYPSCRFGQLVLPNLRANFGPMFICKLHRTK</sequence>
<dbReference type="Gene3D" id="3.40.50.150">
    <property type="entry name" value="Vaccinia Virus protein VP39"/>
    <property type="match status" value="1"/>
</dbReference>
<dbReference type="GO" id="GO:0008173">
    <property type="term" value="F:RNA methyltransferase activity"/>
    <property type="evidence" value="ECO:0007669"/>
    <property type="project" value="InterPro"/>
</dbReference>
<feature type="active site" description="Nucleophile" evidence="11">
    <location>
        <position position="421"/>
    </location>
</feature>
<keyword evidence="6 11" id="KW-0694">RNA-binding</keyword>
<proteinExistence type="inferred from homology"/>
<keyword evidence="8" id="KW-0496">Mitochondrion</keyword>
<evidence type="ECO:0000256" key="10">
    <source>
        <dbReference type="ARBA" id="ARBA00049302"/>
    </source>
</evidence>
<dbReference type="InterPro" id="IPR049560">
    <property type="entry name" value="MeTrfase_RsmB-F_NOP2_cat"/>
</dbReference>
<dbReference type="InterPro" id="IPR029063">
    <property type="entry name" value="SAM-dependent_MTases_sf"/>
</dbReference>
<evidence type="ECO:0000313" key="15">
    <source>
        <dbReference type="Proteomes" id="UP000683360"/>
    </source>
</evidence>
<name>A0A8S3RH29_MYTED</name>
<evidence type="ECO:0000256" key="9">
    <source>
        <dbReference type="ARBA" id="ARBA00042050"/>
    </source>
</evidence>
<organism evidence="14 15">
    <name type="scientific">Mytilus edulis</name>
    <name type="common">Blue mussel</name>
    <dbReference type="NCBI Taxonomy" id="6550"/>
    <lineage>
        <taxon>Eukaryota</taxon>
        <taxon>Metazoa</taxon>
        <taxon>Spiralia</taxon>
        <taxon>Lophotrochozoa</taxon>
        <taxon>Mollusca</taxon>
        <taxon>Bivalvia</taxon>
        <taxon>Autobranchia</taxon>
        <taxon>Pteriomorphia</taxon>
        <taxon>Mytilida</taxon>
        <taxon>Mytiloidea</taxon>
        <taxon>Mytilidae</taxon>
        <taxon>Mytilinae</taxon>
        <taxon>Mytilus</taxon>
    </lineage>
</organism>
<dbReference type="GO" id="GO:0003723">
    <property type="term" value="F:RNA binding"/>
    <property type="evidence" value="ECO:0007669"/>
    <property type="project" value="UniProtKB-UniRule"/>
</dbReference>
<feature type="region of interest" description="Disordered" evidence="12">
    <location>
        <begin position="139"/>
        <end position="159"/>
    </location>
</feature>
<feature type="binding site" evidence="11">
    <location>
        <position position="320"/>
    </location>
    <ligand>
        <name>S-adenosyl-L-methionine</name>
        <dbReference type="ChEBI" id="CHEBI:59789"/>
    </ligand>
</feature>
<dbReference type="AlphaFoldDB" id="A0A8S3RH29"/>
<keyword evidence="7" id="KW-0809">Transit peptide</keyword>
<accession>A0A8S3RH29</accession>
<evidence type="ECO:0000256" key="8">
    <source>
        <dbReference type="ARBA" id="ARBA00023128"/>
    </source>
</evidence>
<dbReference type="OrthoDB" id="8020218at2759"/>
<evidence type="ECO:0000256" key="3">
    <source>
        <dbReference type="ARBA" id="ARBA00022603"/>
    </source>
</evidence>
<feature type="binding site" evidence="11">
    <location>
        <begin position="297"/>
        <end position="303"/>
    </location>
    <ligand>
        <name>S-adenosyl-L-methionine</name>
        <dbReference type="ChEBI" id="CHEBI:59789"/>
    </ligand>
</feature>
<feature type="domain" description="SAM-dependent MTase RsmB/NOP-type" evidence="13">
    <location>
        <begin position="194"/>
        <end position="494"/>
    </location>
</feature>
<keyword evidence="15" id="KW-1185">Reference proteome</keyword>
<dbReference type="Pfam" id="PF01189">
    <property type="entry name" value="Methyltr_RsmB-F"/>
    <property type="match status" value="1"/>
</dbReference>
<protein>
    <recommendedName>
        <fullName evidence="9">NOL1/NOP2/Sun domain family member 4</fullName>
    </recommendedName>
</protein>
<dbReference type="GO" id="GO:0005762">
    <property type="term" value="C:mitochondrial large ribosomal subunit"/>
    <property type="evidence" value="ECO:0007669"/>
    <property type="project" value="TreeGrafter"/>
</dbReference>
<dbReference type="InterPro" id="IPR023267">
    <property type="entry name" value="RCMT"/>
</dbReference>
<dbReference type="EMBL" id="CAJPWZ010001072">
    <property type="protein sequence ID" value="CAG2207276.1"/>
    <property type="molecule type" value="Genomic_DNA"/>
</dbReference>
<evidence type="ECO:0000256" key="11">
    <source>
        <dbReference type="PROSITE-ProRule" id="PRU01023"/>
    </source>
</evidence>
<evidence type="ECO:0000256" key="4">
    <source>
        <dbReference type="ARBA" id="ARBA00022679"/>
    </source>
</evidence>
<keyword evidence="4 11" id="KW-0808">Transferase</keyword>
<dbReference type="GO" id="GO:0031167">
    <property type="term" value="P:rRNA methylation"/>
    <property type="evidence" value="ECO:0007669"/>
    <property type="project" value="TreeGrafter"/>
</dbReference>
<evidence type="ECO:0000256" key="5">
    <source>
        <dbReference type="ARBA" id="ARBA00022691"/>
    </source>
</evidence>
<evidence type="ECO:0000256" key="1">
    <source>
        <dbReference type="ARBA" id="ARBA00004173"/>
    </source>
</evidence>
<dbReference type="PROSITE" id="PS51686">
    <property type="entry name" value="SAM_MT_RSMB_NOP"/>
    <property type="match status" value="1"/>
</dbReference>
<evidence type="ECO:0000256" key="12">
    <source>
        <dbReference type="SAM" id="MobiDB-lite"/>
    </source>
</evidence>
<evidence type="ECO:0000256" key="2">
    <source>
        <dbReference type="ARBA" id="ARBA00022552"/>
    </source>
</evidence>
<evidence type="ECO:0000256" key="6">
    <source>
        <dbReference type="ARBA" id="ARBA00022884"/>
    </source>
</evidence>
<keyword evidence="3 11" id="KW-0489">Methyltransferase</keyword>
<feature type="compositionally biased region" description="Basic and acidic residues" evidence="12">
    <location>
        <begin position="139"/>
        <end position="153"/>
    </location>
</feature>
<dbReference type="PANTHER" id="PTHR22808:SF3">
    <property type="entry name" value="5-METHYLCYTOSINE RRNA METHYLTRANSFERASE NSUN4"/>
    <property type="match status" value="1"/>
</dbReference>
<dbReference type="PANTHER" id="PTHR22808">
    <property type="entry name" value="NCL1 YEAST -RELATED NOL1/NOP2/FMU SUN DOMAIN-CONTAINING"/>
    <property type="match status" value="1"/>
</dbReference>
<evidence type="ECO:0000313" key="14">
    <source>
        <dbReference type="EMBL" id="CAG2207276.1"/>
    </source>
</evidence>
<comment type="similarity">
    <text evidence="11">Belongs to the class I-like SAM-binding methyltransferase superfamily. RsmB/NOP family.</text>
</comment>
<comment type="subcellular location">
    <subcellularLocation>
        <location evidence="1">Mitochondrion</location>
    </subcellularLocation>
</comment>
<dbReference type="InterPro" id="IPR001678">
    <property type="entry name" value="MeTrfase_RsmB-F_NOP2_dom"/>
</dbReference>
<dbReference type="Proteomes" id="UP000683360">
    <property type="component" value="Unassembled WGS sequence"/>
</dbReference>
<reference evidence="14" key="1">
    <citation type="submission" date="2021-03" db="EMBL/GenBank/DDBJ databases">
        <authorList>
            <person name="Bekaert M."/>
        </authorList>
    </citation>
    <scope>NUCLEOTIDE SEQUENCE</scope>
</reference>
<feature type="binding site" evidence="11">
    <location>
        <position position="350"/>
    </location>
    <ligand>
        <name>S-adenosyl-L-methionine</name>
        <dbReference type="ChEBI" id="CHEBI:59789"/>
    </ligand>
</feature>
<gene>
    <name evidence="14" type="ORF">MEDL_21540</name>
</gene>
<keyword evidence="5 11" id="KW-0949">S-adenosyl-L-methionine</keyword>
<dbReference type="PRINTS" id="PR02008">
    <property type="entry name" value="RCMTFAMILY"/>
</dbReference>
<evidence type="ECO:0000256" key="7">
    <source>
        <dbReference type="ARBA" id="ARBA00022946"/>
    </source>
</evidence>
<dbReference type="FunFam" id="3.40.50.150:FF:000055">
    <property type="entry name" value="5-methylcytosine rRNA methyltransferase NSUN4"/>
    <property type="match status" value="1"/>
</dbReference>
<evidence type="ECO:0000259" key="13">
    <source>
        <dbReference type="PROSITE" id="PS51686"/>
    </source>
</evidence>
<comment type="caution">
    <text evidence="14">The sequence shown here is derived from an EMBL/GenBank/DDBJ whole genome shotgun (WGS) entry which is preliminary data.</text>
</comment>
<dbReference type="Gene3D" id="6.20.240.40">
    <property type="match status" value="1"/>
</dbReference>
<feature type="binding site" evidence="11">
    <location>
        <position position="366"/>
    </location>
    <ligand>
        <name>S-adenosyl-L-methionine</name>
        <dbReference type="ChEBI" id="CHEBI:59789"/>
    </ligand>
</feature>
<keyword evidence="2" id="KW-0698">rRNA processing</keyword>
<dbReference type="SUPFAM" id="SSF53335">
    <property type="entry name" value="S-adenosyl-L-methionine-dependent methyltransferases"/>
    <property type="match status" value="1"/>
</dbReference>